<accession>A0A8S5NW74</accession>
<evidence type="ECO:0000313" key="1">
    <source>
        <dbReference type="EMBL" id="DAD98620.1"/>
    </source>
</evidence>
<name>A0A8S5NW74_9CAUD</name>
<sequence>MNVVEVEQTKLDLDVVKAIITITKLCAVQDSCADCPMRALCGKQPLEW</sequence>
<organism evidence="1">
    <name type="scientific">Siphoviridae sp. ctTnV63</name>
    <dbReference type="NCBI Taxonomy" id="2825523"/>
    <lineage>
        <taxon>Viruses</taxon>
        <taxon>Duplodnaviria</taxon>
        <taxon>Heunggongvirae</taxon>
        <taxon>Uroviricota</taxon>
        <taxon>Caudoviricetes</taxon>
    </lineage>
</organism>
<proteinExistence type="predicted"/>
<dbReference type="EMBL" id="BK015264">
    <property type="protein sequence ID" value="DAD98620.1"/>
    <property type="molecule type" value="Genomic_DNA"/>
</dbReference>
<reference evidence="1" key="1">
    <citation type="journal article" date="2021" name="Proc. Natl. Acad. Sci. U.S.A.">
        <title>A Catalog of Tens of Thousands of Viruses from Human Metagenomes Reveals Hidden Associations with Chronic Diseases.</title>
        <authorList>
            <person name="Tisza M.J."/>
            <person name="Buck C.B."/>
        </authorList>
    </citation>
    <scope>NUCLEOTIDE SEQUENCE</scope>
    <source>
        <strain evidence="1">CtTnV63</strain>
    </source>
</reference>
<protein>
    <submittedName>
        <fullName evidence="1">Uncharacterized protein</fullName>
    </submittedName>
</protein>